<dbReference type="InterPro" id="IPR041108">
    <property type="entry name" value="PP_kinase_C_1"/>
</dbReference>
<keyword evidence="5 8" id="KW-0418">Kinase</keyword>
<dbReference type="NCBIfam" id="NF003917">
    <property type="entry name" value="PRK05443.1-1"/>
    <property type="match status" value="1"/>
</dbReference>
<dbReference type="Gene3D" id="3.30.1840.10">
    <property type="entry name" value="Polyphosphate kinase middle domain"/>
    <property type="match status" value="1"/>
</dbReference>
<dbReference type="GO" id="GO:0008976">
    <property type="term" value="F:polyphosphate kinase activity"/>
    <property type="evidence" value="ECO:0007669"/>
    <property type="project" value="UniProtKB-UniRule"/>
</dbReference>
<dbReference type="Pfam" id="PF13090">
    <property type="entry name" value="PP_kinase_C"/>
    <property type="match status" value="1"/>
</dbReference>
<dbReference type="Gene3D" id="3.30.870.10">
    <property type="entry name" value="Endonuclease Chain A"/>
    <property type="match status" value="2"/>
</dbReference>
<comment type="function">
    <text evidence="8 9">Catalyzes the reversible transfer of the terminal phosphate of ATP to form a long-chain polyphosphate (polyP).</text>
</comment>
<evidence type="ECO:0000259" key="12">
    <source>
        <dbReference type="Pfam" id="PF13090"/>
    </source>
</evidence>
<dbReference type="EC" id="2.7.4.1" evidence="8 9"/>
<feature type="domain" description="Polyphosphate kinase N-terminal" evidence="11">
    <location>
        <begin position="10"/>
        <end position="115"/>
    </location>
</feature>
<dbReference type="CDD" id="cd09168">
    <property type="entry name" value="PLDc_PaPPK1_C2_like"/>
    <property type="match status" value="1"/>
</dbReference>
<dbReference type="SUPFAM" id="SSF140356">
    <property type="entry name" value="PPK N-terminal domain-like"/>
    <property type="match status" value="1"/>
</dbReference>
<dbReference type="NCBIfam" id="NF003921">
    <property type="entry name" value="PRK05443.2-2"/>
    <property type="match status" value="1"/>
</dbReference>
<sequence length="712" mass="81763">MSIYHSPENFINRELSLIEFNQRVLEEAQDTSHPLFERLKFESIVSSNLDEFFMIRVGSLSDQIAAKFNKPDAAGLTPIEQMAKISMRVHKLVYDQLNCYNRSLKIALKKENILFLKSKELNEKQCQYIKEYYLKNIYPVLTPMVVDQSRPFPLILNRSLNIGLLLQESKDTNEYTFATIQVPSVLERIIEVPYDNGKAFVFLEDIIKMNLNSLFTSHKIVASSCYRITRNADLTLDEEGAEDLLEAIEESLKQRKWGNAVRLEFESGIDERLLNILEEELEISKDQEYEINGPIDLTFLMKLIKKIGYKNLEYTPMKPQLPYEFLKAKNIFEAISQKDILLHHPYESFDPIIDLVKQAAVDPNVLAIKQTLYRVSGNSPIIKALIKAAEQGKQVTVLVELKARFDEENNILWAKRLEESGCHVIYGLIGLKTHCKILLVVRREQTGIKRYVHLGTGNYNDVTAKLYTDLGLLTTNPYLGSDASAIFNMLSGHSHPTDLYKLSLAPLNLRERFLYMISQETKNANMGKAAKIVAKMNSLVDTEIIEALYKASSAGVNIDLIVRGVCCLRPGIPGISENISVRSIVGRLLEHSRIYYFYNDGNETIYLSSADWMNRNLDRRVELLFPVEDKAALFKIKEILDISLSDTVKTRILNTDGTYTRINRRGKENIDSQKIFYNIAMKNNYEEQAQLQYNKEYWIENGFKPRLAHSIE</sequence>
<dbReference type="RefSeq" id="WP_066626543.1">
    <property type="nucleotide sequence ID" value="NZ_FQXL01000008.1"/>
</dbReference>
<comment type="catalytic activity">
    <reaction evidence="8 9">
        <text>[phosphate](n) + ATP = [phosphate](n+1) + ADP</text>
        <dbReference type="Rhea" id="RHEA:19573"/>
        <dbReference type="Rhea" id="RHEA-COMP:9859"/>
        <dbReference type="Rhea" id="RHEA-COMP:14280"/>
        <dbReference type="ChEBI" id="CHEBI:16838"/>
        <dbReference type="ChEBI" id="CHEBI:30616"/>
        <dbReference type="ChEBI" id="CHEBI:456216"/>
        <dbReference type="EC" id="2.7.4.1"/>
    </reaction>
</comment>
<evidence type="ECO:0000256" key="4">
    <source>
        <dbReference type="ARBA" id="ARBA00022741"/>
    </source>
</evidence>
<dbReference type="InterPro" id="IPR003414">
    <property type="entry name" value="PP_kinase"/>
</dbReference>
<evidence type="ECO:0000313" key="15">
    <source>
        <dbReference type="Proteomes" id="UP000076603"/>
    </source>
</evidence>
<dbReference type="InterPro" id="IPR036832">
    <property type="entry name" value="PPK_N_dom_sf"/>
</dbReference>
<organism evidence="14 15">
    <name type="scientific">Clostridium magnum DSM 2767</name>
    <dbReference type="NCBI Taxonomy" id="1121326"/>
    <lineage>
        <taxon>Bacteria</taxon>
        <taxon>Bacillati</taxon>
        <taxon>Bacillota</taxon>
        <taxon>Clostridia</taxon>
        <taxon>Eubacteriales</taxon>
        <taxon>Clostridiaceae</taxon>
        <taxon>Clostridium</taxon>
    </lineage>
</organism>
<dbReference type="SUPFAM" id="SSF56024">
    <property type="entry name" value="Phospholipase D/nuclease"/>
    <property type="match status" value="2"/>
</dbReference>
<comment type="PTM">
    <text evidence="8 9">An intermediate of this reaction is the autophosphorylated ppk in which a phosphate is covalently linked to a histidine residue through a N-P bond.</text>
</comment>
<evidence type="ECO:0000256" key="5">
    <source>
        <dbReference type="ARBA" id="ARBA00022777"/>
    </source>
</evidence>
<dbReference type="NCBIfam" id="NF003918">
    <property type="entry name" value="PRK05443.1-2"/>
    <property type="match status" value="1"/>
</dbReference>
<feature type="domain" description="Polyphosphate kinase middle" evidence="10">
    <location>
        <begin position="125"/>
        <end position="303"/>
    </location>
</feature>
<feature type="binding site" evidence="8">
    <location>
        <position position="374"/>
    </location>
    <ligand>
        <name>Mg(2+)</name>
        <dbReference type="ChEBI" id="CHEBI:18420"/>
    </ligand>
</feature>
<dbReference type="GO" id="GO:0009358">
    <property type="term" value="C:polyphosphate kinase complex"/>
    <property type="evidence" value="ECO:0007669"/>
    <property type="project" value="InterPro"/>
</dbReference>
<dbReference type="PIRSF" id="PIRSF015589">
    <property type="entry name" value="PP_kinase"/>
    <property type="match status" value="1"/>
</dbReference>
<dbReference type="GO" id="GO:0046872">
    <property type="term" value="F:metal ion binding"/>
    <property type="evidence" value="ECO:0007669"/>
    <property type="project" value="UniProtKB-KW"/>
</dbReference>
<dbReference type="PANTHER" id="PTHR30218:SF0">
    <property type="entry name" value="POLYPHOSPHATE KINASE"/>
    <property type="match status" value="1"/>
</dbReference>
<dbReference type="OrthoDB" id="9761456at2"/>
<proteinExistence type="inferred from homology"/>
<feature type="binding site" evidence="8">
    <location>
        <position position="563"/>
    </location>
    <ligand>
        <name>ATP</name>
        <dbReference type="ChEBI" id="CHEBI:30616"/>
    </ligand>
</feature>
<comment type="similarity">
    <text evidence="8 9">Belongs to the polyphosphate kinase 1 (PPK1) family.</text>
</comment>
<evidence type="ECO:0000259" key="11">
    <source>
        <dbReference type="Pfam" id="PF13089"/>
    </source>
</evidence>
<evidence type="ECO:0000259" key="13">
    <source>
        <dbReference type="Pfam" id="PF17941"/>
    </source>
</evidence>
<comment type="caution">
    <text evidence="14">The sequence shown here is derived from an EMBL/GenBank/DDBJ whole genome shotgun (WGS) entry which is preliminary data.</text>
</comment>
<feature type="domain" description="Polyphosphate kinase C-terminal" evidence="13">
    <location>
        <begin position="330"/>
        <end position="495"/>
    </location>
</feature>
<evidence type="ECO:0000259" key="10">
    <source>
        <dbReference type="Pfam" id="PF02503"/>
    </source>
</evidence>
<dbReference type="NCBIfam" id="NF003920">
    <property type="entry name" value="PRK05443.2-1"/>
    <property type="match status" value="1"/>
</dbReference>
<reference evidence="14 15" key="1">
    <citation type="submission" date="2016-04" db="EMBL/GenBank/DDBJ databases">
        <title>Genome sequence of Clostridium magnum DSM 2767.</title>
        <authorList>
            <person name="Poehlein A."/>
            <person name="Uhlig R."/>
            <person name="Fischer R."/>
            <person name="Bahl H."/>
            <person name="Daniel R."/>
        </authorList>
    </citation>
    <scope>NUCLEOTIDE SEQUENCE [LARGE SCALE GENOMIC DNA]</scope>
    <source>
        <strain evidence="14 15">DSM 2767</strain>
    </source>
</reference>
<evidence type="ECO:0000256" key="2">
    <source>
        <dbReference type="ARBA" id="ARBA00022679"/>
    </source>
</evidence>
<evidence type="ECO:0000256" key="7">
    <source>
        <dbReference type="ARBA" id="ARBA00022842"/>
    </source>
</evidence>
<name>A0A161WU21_9CLOT</name>
<keyword evidence="2 8" id="KW-0808">Transferase</keyword>
<comment type="cofactor">
    <cofactor evidence="8">
        <name>Mg(2+)</name>
        <dbReference type="ChEBI" id="CHEBI:18420"/>
    </cofactor>
</comment>
<dbReference type="EMBL" id="LWAE01000005">
    <property type="protein sequence ID" value="KZL90348.1"/>
    <property type="molecule type" value="Genomic_DNA"/>
</dbReference>
<feature type="active site" description="Phosphohistidine intermediate" evidence="8">
    <location>
        <position position="434"/>
    </location>
</feature>
<dbReference type="InterPro" id="IPR036830">
    <property type="entry name" value="PP_kinase_middle_dom_sf"/>
</dbReference>
<keyword evidence="3 8" id="KW-0479">Metal-binding</keyword>
<evidence type="ECO:0000313" key="14">
    <source>
        <dbReference type="EMBL" id="KZL90348.1"/>
    </source>
</evidence>
<evidence type="ECO:0000256" key="3">
    <source>
        <dbReference type="ARBA" id="ARBA00022723"/>
    </source>
</evidence>
<feature type="binding site" evidence="8">
    <location>
        <position position="48"/>
    </location>
    <ligand>
        <name>ATP</name>
        <dbReference type="ChEBI" id="CHEBI:30616"/>
    </ligand>
</feature>
<dbReference type="PATRIC" id="fig|1121326.3.peg.4174"/>
<dbReference type="InterPro" id="IPR024953">
    <property type="entry name" value="PP_kinase_middle"/>
</dbReference>
<dbReference type="Pfam" id="PF17941">
    <property type="entry name" value="PP_kinase_C_1"/>
    <property type="match status" value="1"/>
</dbReference>
<dbReference type="Gene3D" id="1.20.58.310">
    <property type="entry name" value="Polyphosphate kinase N-terminal domain"/>
    <property type="match status" value="1"/>
</dbReference>
<dbReference type="Pfam" id="PF13089">
    <property type="entry name" value="PP_kinase_N"/>
    <property type="match status" value="1"/>
</dbReference>
<dbReference type="STRING" id="1121326.CLMAG_41190"/>
<dbReference type="NCBIfam" id="TIGR03705">
    <property type="entry name" value="poly_P_kin"/>
    <property type="match status" value="1"/>
</dbReference>
<feature type="binding site" evidence="8">
    <location>
        <position position="591"/>
    </location>
    <ligand>
        <name>ATP</name>
        <dbReference type="ChEBI" id="CHEBI:30616"/>
    </ligand>
</feature>
<keyword evidence="15" id="KW-1185">Reference proteome</keyword>
<dbReference type="InterPro" id="IPR025198">
    <property type="entry name" value="PPK_N_dom"/>
</dbReference>
<evidence type="ECO:0000256" key="8">
    <source>
        <dbReference type="HAMAP-Rule" id="MF_00347"/>
    </source>
</evidence>
<dbReference type="PANTHER" id="PTHR30218">
    <property type="entry name" value="POLYPHOSPHATE KINASE"/>
    <property type="match status" value="1"/>
</dbReference>
<protein>
    <recommendedName>
        <fullName evidence="8 9">Polyphosphate kinase</fullName>
        <ecNumber evidence="8 9">2.7.4.1</ecNumber>
    </recommendedName>
    <alternativeName>
        <fullName evidence="8">ATP-polyphosphate phosphotransferase</fullName>
    </alternativeName>
    <alternativeName>
        <fullName evidence="8">Polyphosphoric acid kinase</fullName>
    </alternativeName>
</protein>
<keyword evidence="6 8" id="KW-0067">ATP-binding</keyword>
<dbReference type="FunFam" id="3.30.870.10:FF:000001">
    <property type="entry name" value="Polyphosphate kinase"/>
    <property type="match status" value="1"/>
</dbReference>
<keyword evidence="1 8" id="KW-0597">Phosphoprotein</keyword>
<gene>
    <name evidence="8 14" type="primary">ppk</name>
    <name evidence="14" type="ORF">CLMAG_41190</name>
</gene>
<feature type="binding site" evidence="8">
    <location>
        <position position="467"/>
    </location>
    <ligand>
        <name>ATP</name>
        <dbReference type="ChEBI" id="CHEBI:30616"/>
    </ligand>
</feature>
<keyword evidence="4 8" id="KW-0547">Nucleotide-binding</keyword>
<dbReference type="SUPFAM" id="SSF143724">
    <property type="entry name" value="PHP14-like"/>
    <property type="match status" value="1"/>
</dbReference>
<dbReference type="HAMAP" id="MF_00347">
    <property type="entry name" value="Polyphosphate_kinase"/>
    <property type="match status" value="1"/>
</dbReference>
<dbReference type="Pfam" id="PF02503">
    <property type="entry name" value="PP_kinase"/>
    <property type="match status" value="1"/>
</dbReference>
<keyword evidence="7 8" id="KW-0460">Magnesium</keyword>
<dbReference type="GO" id="GO:0005524">
    <property type="term" value="F:ATP binding"/>
    <property type="evidence" value="ECO:0007669"/>
    <property type="project" value="UniProtKB-KW"/>
</dbReference>
<dbReference type="AlphaFoldDB" id="A0A161WU21"/>
<accession>A0A161WU21</accession>
<dbReference type="CDD" id="cd09165">
    <property type="entry name" value="PLDc_PaPPK1_C1_like"/>
    <property type="match status" value="1"/>
</dbReference>
<dbReference type="GO" id="GO:0006799">
    <property type="term" value="P:polyphosphate biosynthetic process"/>
    <property type="evidence" value="ECO:0007669"/>
    <property type="project" value="UniProtKB-UniRule"/>
</dbReference>
<feature type="binding site" evidence="8">
    <location>
        <position position="404"/>
    </location>
    <ligand>
        <name>Mg(2+)</name>
        <dbReference type="ChEBI" id="CHEBI:18420"/>
    </ligand>
</feature>
<evidence type="ECO:0000256" key="9">
    <source>
        <dbReference type="RuleBase" id="RU003800"/>
    </source>
</evidence>
<evidence type="ECO:0000256" key="6">
    <source>
        <dbReference type="ARBA" id="ARBA00022840"/>
    </source>
</evidence>
<evidence type="ECO:0000256" key="1">
    <source>
        <dbReference type="ARBA" id="ARBA00022553"/>
    </source>
</evidence>
<dbReference type="InterPro" id="IPR025200">
    <property type="entry name" value="PPK_C_dom2"/>
</dbReference>
<dbReference type="Proteomes" id="UP000076603">
    <property type="component" value="Unassembled WGS sequence"/>
</dbReference>
<feature type="domain" description="Polyphosphate kinase C-terminal" evidence="12">
    <location>
        <begin position="502"/>
        <end position="673"/>
    </location>
</feature>